<sequence>MSRFTEHFDLHSNSNISLELLLDPPKSPTNTLSSLTSHSSSSTTEVGIMMDNQQQQQQQQNEQEITNKKLSKMKRFITGTIRRSNTSNSRPSLVIH</sequence>
<protein>
    <submittedName>
        <fullName evidence="2">Uncharacterized protein</fullName>
    </submittedName>
</protein>
<comment type="caution">
    <text evidence="2">The sequence shown here is derived from an EMBL/GenBank/DDBJ whole genome shotgun (WGS) entry which is preliminary data.</text>
</comment>
<feature type="region of interest" description="Disordered" evidence="1">
    <location>
        <begin position="26"/>
        <end position="45"/>
    </location>
</feature>
<proteinExistence type="predicted"/>
<feature type="compositionally biased region" description="Low complexity" evidence="1">
    <location>
        <begin position="28"/>
        <end position="44"/>
    </location>
</feature>
<dbReference type="Proteomes" id="UP000646827">
    <property type="component" value="Unassembled WGS sequence"/>
</dbReference>
<keyword evidence="3" id="KW-1185">Reference proteome</keyword>
<dbReference type="EMBL" id="JAEPRB010000851">
    <property type="protein sequence ID" value="KAG2211112.1"/>
    <property type="molecule type" value="Genomic_DNA"/>
</dbReference>
<dbReference type="AlphaFoldDB" id="A0A8H7RHK0"/>
<reference evidence="2 3" key="1">
    <citation type="submission" date="2020-12" db="EMBL/GenBank/DDBJ databases">
        <title>Metabolic potential, ecology and presence of endohyphal bacteria is reflected in genomic diversity of Mucoromycotina.</title>
        <authorList>
            <person name="Muszewska A."/>
            <person name="Okrasinska A."/>
            <person name="Steczkiewicz K."/>
            <person name="Drgas O."/>
            <person name="Orlowska M."/>
            <person name="Perlinska-Lenart U."/>
            <person name="Aleksandrzak-Piekarczyk T."/>
            <person name="Szatraj K."/>
            <person name="Zielenkiewicz U."/>
            <person name="Pilsyk S."/>
            <person name="Malc E."/>
            <person name="Mieczkowski P."/>
            <person name="Kruszewska J.S."/>
            <person name="Biernat P."/>
            <person name="Pawlowska J."/>
        </authorList>
    </citation>
    <scope>NUCLEOTIDE SEQUENCE [LARGE SCALE GENOMIC DNA]</scope>
    <source>
        <strain evidence="2 3">CBS 142.35</strain>
    </source>
</reference>
<accession>A0A8H7RHK0</accession>
<name>A0A8H7RHK0_9FUNG</name>
<organism evidence="2 3">
    <name type="scientific">Circinella minor</name>
    <dbReference type="NCBI Taxonomy" id="1195481"/>
    <lineage>
        <taxon>Eukaryota</taxon>
        <taxon>Fungi</taxon>
        <taxon>Fungi incertae sedis</taxon>
        <taxon>Mucoromycota</taxon>
        <taxon>Mucoromycotina</taxon>
        <taxon>Mucoromycetes</taxon>
        <taxon>Mucorales</taxon>
        <taxon>Lichtheimiaceae</taxon>
        <taxon>Circinella</taxon>
    </lineage>
</organism>
<evidence type="ECO:0000313" key="2">
    <source>
        <dbReference type="EMBL" id="KAG2211112.1"/>
    </source>
</evidence>
<gene>
    <name evidence="2" type="ORF">INT45_011235</name>
</gene>
<evidence type="ECO:0000313" key="3">
    <source>
        <dbReference type="Proteomes" id="UP000646827"/>
    </source>
</evidence>
<evidence type="ECO:0000256" key="1">
    <source>
        <dbReference type="SAM" id="MobiDB-lite"/>
    </source>
</evidence>